<feature type="transmembrane region" description="Helical" evidence="1">
    <location>
        <begin position="6"/>
        <end position="27"/>
    </location>
</feature>
<sequence>MSPAIIATAVALPVILVVALIVAAVVLQRTAPSQPVPLSVVPAPDAESEQCASVVSALPDTLGDLERAELLDPAPVGAAAWRLAASLDDPVVLRCGLDRPLEFDRAAALQIINGVEWFEASGAPLGIDSSTWYAVDRGIYIALTVPNGSGPTPLQVVSDTIADVLPPQPIDPAPIN</sequence>
<gene>
    <name evidence="2" type="ORF">GCM10011410_00630</name>
</gene>
<keyword evidence="1" id="KW-0812">Transmembrane</keyword>
<accession>A0A916X901</accession>
<dbReference type="Proteomes" id="UP000641514">
    <property type="component" value="Unassembled WGS sequence"/>
</dbReference>
<keyword evidence="1" id="KW-1133">Transmembrane helix</keyword>
<dbReference type="AlphaFoldDB" id="A0A916X901"/>
<protein>
    <submittedName>
        <fullName evidence="2">Membrane protein</fullName>
    </submittedName>
</protein>
<proteinExistence type="predicted"/>
<keyword evidence="3" id="KW-1185">Reference proteome</keyword>
<dbReference type="RefSeq" id="WP_229675828.1">
    <property type="nucleotide sequence ID" value="NZ_BMJH01000001.1"/>
</dbReference>
<keyword evidence="1" id="KW-0472">Membrane</keyword>
<evidence type="ECO:0000313" key="2">
    <source>
        <dbReference type="EMBL" id="GGC52166.1"/>
    </source>
</evidence>
<comment type="caution">
    <text evidence="2">The sequence shown here is derived from an EMBL/GenBank/DDBJ whole genome shotgun (WGS) entry which is preliminary data.</text>
</comment>
<reference evidence="2" key="1">
    <citation type="journal article" date="2014" name="Int. J. Syst. Evol. Microbiol.">
        <title>Complete genome sequence of Corynebacterium casei LMG S-19264T (=DSM 44701T), isolated from a smear-ripened cheese.</title>
        <authorList>
            <consortium name="US DOE Joint Genome Institute (JGI-PGF)"/>
            <person name="Walter F."/>
            <person name="Albersmeier A."/>
            <person name="Kalinowski J."/>
            <person name="Ruckert C."/>
        </authorList>
    </citation>
    <scope>NUCLEOTIDE SEQUENCE</scope>
    <source>
        <strain evidence="2">CGMCC 1.15478</strain>
    </source>
</reference>
<reference evidence="2" key="2">
    <citation type="submission" date="2020-09" db="EMBL/GenBank/DDBJ databases">
        <authorList>
            <person name="Sun Q."/>
            <person name="Zhou Y."/>
        </authorList>
    </citation>
    <scope>NUCLEOTIDE SEQUENCE</scope>
    <source>
        <strain evidence="2">CGMCC 1.15478</strain>
    </source>
</reference>
<organism evidence="2 3">
    <name type="scientific">Hoyosella rhizosphaerae</name>
    <dbReference type="NCBI Taxonomy" id="1755582"/>
    <lineage>
        <taxon>Bacteria</taxon>
        <taxon>Bacillati</taxon>
        <taxon>Actinomycetota</taxon>
        <taxon>Actinomycetes</taxon>
        <taxon>Mycobacteriales</taxon>
        <taxon>Hoyosellaceae</taxon>
        <taxon>Hoyosella</taxon>
    </lineage>
</organism>
<evidence type="ECO:0000256" key="1">
    <source>
        <dbReference type="SAM" id="Phobius"/>
    </source>
</evidence>
<name>A0A916X901_9ACTN</name>
<dbReference type="InterPro" id="IPR021903">
    <property type="entry name" value="DUF3515"/>
</dbReference>
<evidence type="ECO:0000313" key="3">
    <source>
        <dbReference type="Proteomes" id="UP000641514"/>
    </source>
</evidence>
<dbReference type="Pfam" id="PF12028">
    <property type="entry name" value="DUF3515"/>
    <property type="match status" value="1"/>
</dbReference>
<dbReference type="EMBL" id="BMJH01000001">
    <property type="protein sequence ID" value="GGC52166.1"/>
    <property type="molecule type" value="Genomic_DNA"/>
</dbReference>